<reference evidence="3" key="1">
    <citation type="journal article" date="2019" name="Int. J. Syst. Evol. Microbiol.">
        <title>The Global Catalogue of Microorganisms (GCM) 10K type strain sequencing project: providing services to taxonomists for standard genome sequencing and annotation.</title>
        <authorList>
            <consortium name="The Broad Institute Genomics Platform"/>
            <consortium name="The Broad Institute Genome Sequencing Center for Infectious Disease"/>
            <person name="Wu L."/>
            <person name="Ma J."/>
        </authorList>
    </citation>
    <scope>NUCLEOTIDE SEQUENCE [LARGE SCALE GENOMIC DNA]</scope>
    <source>
        <strain evidence="3">JCM 10303</strain>
    </source>
</reference>
<feature type="domain" description="DnaJ homologue subfamily C member 28 conserved" evidence="1">
    <location>
        <begin position="14"/>
        <end position="82"/>
    </location>
</feature>
<evidence type="ECO:0000313" key="2">
    <source>
        <dbReference type="EMBL" id="GAA0552528.1"/>
    </source>
</evidence>
<evidence type="ECO:0000313" key="3">
    <source>
        <dbReference type="Proteomes" id="UP001500729"/>
    </source>
</evidence>
<dbReference type="RefSeq" id="WP_009949011.1">
    <property type="nucleotide sequence ID" value="NZ_BAAAGS010000057.1"/>
</dbReference>
<sequence>MGERKPADIGFESWVDKQIREATERGEFDDLPGAGKPLPGLNAHMPYDELWWVKQKLREENVSALPPTLALRKQAQEARKAAARAGSEAEVRETVAEINDKIREAIRNPPAGPPLNLAPFDVERLVAQWRENHPGRD</sequence>
<proteinExistence type="predicted"/>
<keyword evidence="3" id="KW-1185">Reference proteome</keyword>
<dbReference type="EMBL" id="BAAAGS010000057">
    <property type="protein sequence ID" value="GAA0552528.1"/>
    <property type="molecule type" value="Genomic_DNA"/>
</dbReference>
<dbReference type="InterPro" id="IPR018961">
    <property type="entry name" value="DnaJ_homolog_subfam-C_membr-28"/>
</dbReference>
<gene>
    <name evidence="2" type="ORF">GCM10009533_58430</name>
</gene>
<accession>A0ABP3NWK4</accession>
<protein>
    <submittedName>
        <fullName evidence="2">DUF1992 domain-containing protein</fullName>
    </submittedName>
</protein>
<name>A0ABP3NWK4_SACER</name>
<evidence type="ECO:0000259" key="1">
    <source>
        <dbReference type="Pfam" id="PF09350"/>
    </source>
</evidence>
<dbReference type="Pfam" id="PF09350">
    <property type="entry name" value="DJC28_CD"/>
    <property type="match status" value="1"/>
</dbReference>
<organism evidence="2 3">
    <name type="scientific">Saccharopolyspora erythraea</name>
    <name type="common">Streptomyces erythraeus</name>
    <dbReference type="NCBI Taxonomy" id="1836"/>
    <lineage>
        <taxon>Bacteria</taxon>
        <taxon>Bacillati</taxon>
        <taxon>Actinomycetota</taxon>
        <taxon>Actinomycetes</taxon>
        <taxon>Pseudonocardiales</taxon>
        <taxon>Pseudonocardiaceae</taxon>
        <taxon>Saccharopolyspora</taxon>
    </lineage>
</organism>
<comment type="caution">
    <text evidence="2">The sequence shown here is derived from an EMBL/GenBank/DDBJ whole genome shotgun (WGS) entry which is preliminary data.</text>
</comment>
<dbReference type="Proteomes" id="UP001500729">
    <property type="component" value="Unassembled WGS sequence"/>
</dbReference>